<sequence length="276" mass="31971">MDNPHANTDHDMEKEMLRMENEKLRKELQIALGRLQQSQESGETEGEQQKREDAAGGDEKRKREEGRYDIEDWKREERTAMHLPNVERSIDSLTGRWKHIKKHATKFTAIMNQVENQRPSGASIEDQTTVGASLRTTLSGIVRLRQKSSKTPVRRHRRHYATGRRSNENEKMEKNGGSMAVTEVSLSCKEDKISNKDTDLEAAKISNQLKLRNLDILQREVEAREEENRIRQMNFEVKLLAMNTTVLDPATALLIKKRQAKIRASWEQEDYDGTEF</sequence>
<feature type="region of interest" description="Disordered" evidence="1">
    <location>
        <begin position="1"/>
        <end position="64"/>
    </location>
</feature>
<dbReference type="OrthoDB" id="2507178at2759"/>
<evidence type="ECO:0000313" key="3">
    <source>
        <dbReference type="Proteomes" id="UP000631114"/>
    </source>
</evidence>
<reference evidence="2 3" key="1">
    <citation type="submission" date="2020-10" db="EMBL/GenBank/DDBJ databases">
        <title>The Coptis chinensis genome and diversification of protoberbering-type alkaloids.</title>
        <authorList>
            <person name="Wang B."/>
            <person name="Shu S."/>
            <person name="Song C."/>
            <person name="Liu Y."/>
        </authorList>
    </citation>
    <scope>NUCLEOTIDE SEQUENCE [LARGE SCALE GENOMIC DNA]</scope>
    <source>
        <strain evidence="2">HL-2020</strain>
        <tissue evidence="2">Leaf</tissue>
    </source>
</reference>
<protein>
    <submittedName>
        <fullName evidence="2">Uncharacterized protein</fullName>
    </submittedName>
</protein>
<feature type="compositionally biased region" description="Basic residues" evidence="1">
    <location>
        <begin position="147"/>
        <end position="162"/>
    </location>
</feature>
<organism evidence="2 3">
    <name type="scientific">Coptis chinensis</name>
    <dbReference type="NCBI Taxonomy" id="261450"/>
    <lineage>
        <taxon>Eukaryota</taxon>
        <taxon>Viridiplantae</taxon>
        <taxon>Streptophyta</taxon>
        <taxon>Embryophyta</taxon>
        <taxon>Tracheophyta</taxon>
        <taxon>Spermatophyta</taxon>
        <taxon>Magnoliopsida</taxon>
        <taxon>Ranunculales</taxon>
        <taxon>Ranunculaceae</taxon>
        <taxon>Coptidoideae</taxon>
        <taxon>Coptis</taxon>
    </lineage>
</organism>
<dbReference type="AlphaFoldDB" id="A0A835LJH6"/>
<gene>
    <name evidence="2" type="ORF">IFM89_022269</name>
</gene>
<feature type="compositionally biased region" description="Basic and acidic residues" evidence="1">
    <location>
        <begin position="47"/>
        <end position="64"/>
    </location>
</feature>
<feature type="compositionally biased region" description="Basic and acidic residues" evidence="1">
    <location>
        <begin position="7"/>
        <end position="28"/>
    </location>
</feature>
<feature type="compositionally biased region" description="Basic and acidic residues" evidence="1">
    <location>
        <begin position="165"/>
        <end position="174"/>
    </location>
</feature>
<feature type="region of interest" description="Disordered" evidence="1">
    <location>
        <begin position="147"/>
        <end position="180"/>
    </location>
</feature>
<name>A0A835LJH6_9MAGN</name>
<comment type="caution">
    <text evidence="2">The sequence shown here is derived from an EMBL/GenBank/DDBJ whole genome shotgun (WGS) entry which is preliminary data.</text>
</comment>
<dbReference type="EMBL" id="JADFTS010000007">
    <property type="protein sequence ID" value="KAF9597908.1"/>
    <property type="molecule type" value="Genomic_DNA"/>
</dbReference>
<dbReference type="Proteomes" id="UP000631114">
    <property type="component" value="Unassembled WGS sequence"/>
</dbReference>
<evidence type="ECO:0000256" key="1">
    <source>
        <dbReference type="SAM" id="MobiDB-lite"/>
    </source>
</evidence>
<accession>A0A835LJH6</accession>
<evidence type="ECO:0000313" key="2">
    <source>
        <dbReference type="EMBL" id="KAF9597908.1"/>
    </source>
</evidence>
<keyword evidence="3" id="KW-1185">Reference proteome</keyword>
<proteinExistence type="predicted"/>